<keyword evidence="3" id="KW-1185">Reference proteome</keyword>
<organism evidence="2 3">
    <name type="scientific">Bifidobacterium santillanense</name>
    <dbReference type="NCBI Taxonomy" id="2809028"/>
    <lineage>
        <taxon>Bacteria</taxon>
        <taxon>Bacillati</taxon>
        <taxon>Actinomycetota</taxon>
        <taxon>Actinomycetes</taxon>
        <taxon>Bifidobacteriales</taxon>
        <taxon>Bifidobacteriaceae</taxon>
        <taxon>Bifidobacterium</taxon>
    </lineage>
</organism>
<evidence type="ECO:0000259" key="1">
    <source>
        <dbReference type="SMART" id="SM01217"/>
    </source>
</evidence>
<protein>
    <submittedName>
        <fullName evidence="2">Fibronectin type III-like domain-contianing protein</fullName>
    </submittedName>
</protein>
<accession>A0ABS5UM74</accession>
<dbReference type="Proteomes" id="UP000773064">
    <property type="component" value="Unassembled WGS sequence"/>
</dbReference>
<dbReference type="InterPro" id="IPR026891">
    <property type="entry name" value="Fn3-like"/>
</dbReference>
<proteinExistence type="predicted"/>
<reference evidence="2 3" key="1">
    <citation type="journal article" date="2021" name="Environ. Microbiol.">
        <title>Genetic insights into the dark matter of the mammalian gut microbiota through targeted genome reconstruction.</title>
        <authorList>
            <person name="Lugli G.A."/>
            <person name="Alessandri G."/>
            <person name="Milani C."/>
            <person name="Viappiani A."/>
            <person name="Fontana F."/>
            <person name="Tarracchini C."/>
            <person name="Mancabelli L."/>
            <person name="Argentini C."/>
            <person name="Ruiz L."/>
            <person name="Margolles A."/>
            <person name="van Sinderen D."/>
            <person name="Turroni F."/>
            <person name="Ventura M."/>
        </authorList>
    </citation>
    <scope>NUCLEOTIDE SEQUENCE [LARGE SCALE GENOMIC DNA]</scope>
    <source>
        <strain evidence="2 3">MA2</strain>
    </source>
</reference>
<gene>
    <name evidence="2" type="ORF">JS528_01240</name>
</gene>
<dbReference type="EMBL" id="JAFEJS010000001">
    <property type="protein sequence ID" value="MBT1172005.1"/>
    <property type="molecule type" value="Genomic_DNA"/>
</dbReference>
<dbReference type="InterPro" id="IPR013783">
    <property type="entry name" value="Ig-like_fold"/>
</dbReference>
<sequence length="100" mass="11126">MEKSTANLVAYEKTKELKPGESETIPIEFDDDDMASYDYRNAKAYVLEAGDYRVSINDDSHDEIASATVNVPETITYDTDGNTHNGDLRDCRMIRIGSAA</sequence>
<comment type="caution">
    <text evidence="2">The sequence shown here is derived from an EMBL/GenBank/DDBJ whole genome shotgun (WGS) entry which is preliminary data.</text>
</comment>
<dbReference type="SMART" id="SM01217">
    <property type="entry name" value="Fn3_like"/>
    <property type="match status" value="1"/>
</dbReference>
<dbReference type="Pfam" id="PF14310">
    <property type="entry name" value="Fn3-like"/>
    <property type="match status" value="1"/>
</dbReference>
<dbReference type="Gene3D" id="2.60.40.10">
    <property type="entry name" value="Immunoglobulins"/>
    <property type="match status" value="1"/>
</dbReference>
<feature type="domain" description="Fibronectin type III-like" evidence="1">
    <location>
        <begin position="2"/>
        <end position="60"/>
    </location>
</feature>
<name>A0ABS5UM74_9BIFI</name>
<evidence type="ECO:0000313" key="3">
    <source>
        <dbReference type="Proteomes" id="UP000773064"/>
    </source>
</evidence>
<evidence type="ECO:0000313" key="2">
    <source>
        <dbReference type="EMBL" id="MBT1172005.1"/>
    </source>
</evidence>